<name>A0A392UAI9_9FABA</name>
<comment type="caution">
    <text evidence="1">The sequence shown here is derived from an EMBL/GenBank/DDBJ whole genome shotgun (WGS) entry which is preliminary data.</text>
</comment>
<sequence length="73" mass="7362">GGGICGKNGGSGDYVWFGNFVEQFACVSDVGGFAVDVDETVEDESVWFEAGGENVCMDGACDGLSGGSVVELG</sequence>
<accession>A0A392UAI9</accession>
<feature type="non-terminal residue" evidence="1">
    <location>
        <position position="1"/>
    </location>
</feature>
<keyword evidence="2" id="KW-1185">Reference proteome</keyword>
<protein>
    <submittedName>
        <fullName evidence="1">Uncharacterized protein</fullName>
    </submittedName>
</protein>
<evidence type="ECO:0000313" key="1">
    <source>
        <dbReference type="EMBL" id="MCI70402.1"/>
    </source>
</evidence>
<evidence type="ECO:0000313" key="2">
    <source>
        <dbReference type="Proteomes" id="UP000265520"/>
    </source>
</evidence>
<dbReference type="AlphaFoldDB" id="A0A392UAI9"/>
<reference evidence="1 2" key="1">
    <citation type="journal article" date="2018" name="Front. Plant Sci.">
        <title>Red Clover (Trifolium pratense) and Zigzag Clover (T. medium) - A Picture of Genomic Similarities and Differences.</title>
        <authorList>
            <person name="Dluhosova J."/>
            <person name="Istvanek J."/>
            <person name="Nedelnik J."/>
            <person name="Repkova J."/>
        </authorList>
    </citation>
    <scope>NUCLEOTIDE SEQUENCE [LARGE SCALE GENOMIC DNA]</scope>
    <source>
        <strain evidence="2">cv. 10/8</strain>
        <tissue evidence="1">Leaf</tissue>
    </source>
</reference>
<dbReference type="EMBL" id="LXQA010775276">
    <property type="protein sequence ID" value="MCI70402.1"/>
    <property type="molecule type" value="Genomic_DNA"/>
</dbReference>
<organism evidence="1 2">
    <name type="scientific">Trifolium medium</name>
    <dbReference type="NCBI Taxonomy" id="97028"/>
    <lineage>
        <taxon>Eukaryota</taxon>
        <taxon>Viridiplantae</taxon>
        <taxon>Streptophyta</taxon>
        <taxon>Embryophyta</taxon>
        <taxon>Tracheophyta</taxon>
        <taxon>Spermatophyta</taxon>
        <taxon>Magnoliopsida</taxon>
        <taxon>eudicotyledons</taxon>
        <taxon>Gunneridae</taxon>
        <taxon>Pentapetalae</taxon>
        <taxon>rosids</taxon>
        <taxon>fabids</taxon>
        <taxon>Fabales</taxon>
        <taxon>Fabaceae</taxon>
        <taxon>Papilionoideae</taxon>
        <taxon>50 kb inversion clade</taxon>
        <taxon>NPAAA clade</taxon>
        <taxon>Hologalegina</taxon>
        <taxon>IRL clade</taxon>
        <taxon>Trifolieae</taxon>
        <taxon>Trifolium</taxon>
    </lineage>
</organism>
<dbReference type="Proteomes" id="UP000265520">
    <property type="component" value="Unassembled WGS sequence"/>
</dbReference>
<proteinExistence type="predicted"/>